<feature type="binding site" description="axial binding residue" evidence="8">
    <location>
        <position position="77"/>
    </location>
    <ligand>
        <name>heme</name>
        <dbReference type="ChEBI" id="CHEBI:30413"/>
    </ligand>
    <ligandPart>
        <name>Fe</name>
        <dbReference type="ChEBI" id="CHEBI:18248"/>
    </ligandPart>
</feature>
<dbReference type="InterPro" id="IPR036396">
    <property type="entry name" value="Cyt_P450_sf"/>
</dbReference>
<keyword evidence="7" id="KW-0472">Membrane</keyword>
<evidence type="ECO:0000256" key="7">
    <source>
        <dbReference type="ARBA" id="ARBA00023136"/>
    </source>
</evidence>
<dbReference type="Gramene" id="EOY10228">
    <property type="protein sequence ID" value="EOY10228"/>
    <property type="gene ID" value="TCM_025582"/>
</dbReference>
<dbReference type="OMA" id="RICPGHA"/>
<dbReference type="InParanoid" id="A0A061F015"/>
<dbReference type="GO" id="GO:0004497">
    <property type="term" value="F:monooxygenase activity"/>
    <property type="evidence" value="ECO:0007669"/>
    <property type="project" value="UniProtKB-KW"/>
</dbReference>
<keyword evidence="6" id="KW-1133">Transmembrane helix</keyword>
<keyword evidence="9" id="KW-0503">Monooxygenase</keyword>
<keyword evidence="3 8" id="KW-0349">Heme</keyword>
<dbReference type="AlphaFoldDB" id="A0A061F015"/>
<evidence type="ECO:0000256" key="8">
    <source>
        <dbReference type="PIRSR" id="PIRSR602401-1"/>
    </source>
</evidence>
<evidence type="ECO:0000256" key="9">
    <source>
        <dbReference type="RuleBase" id="RU000461"/>
    </source>
</evidence>
<evidence type="ECO:0000256" key="2">
    <source>
        <dbReference type="ARBA" id="ARBA00004167"/>
    </source>
</evidence>
<keyword evidence="5 8" id="KW-0479">Metal-binding</keyword>
<sequence>MHCQNSEDIIMDGYVVPQYGTVNFIVGDMGLDPKVWEDPMSFKLERFLSDENDGKTFDITRSKEIKMIPFGAGRRICPGHALAMLHLEYFVANPVWSFEWKAVDGDDFNMEAKQGFVVTIKKALQANLLPRFWRKLLLYILIFSTF</sequence>
<dbReference type="GO" id="GO:0005506">
    <property type="term" value="F:iron ion binding"/>
    <property type="evidence" value="ECO:0007669"/>
    <property type="project" value="InterPro"/>
</dbReference>
<dbReference type="PRINTS" id="PR00463">
    <property type="entry name" value="EP450I"/>
</dbReference>
<dbReference type="PANTHER" id="PTHR24298">
    <property type="entry name" value="FLAVONOID 3'-MONOOXYGENASE-RELATED"/>
    <property type="match status" value="1"/>
</dbReference>
<proteinExistence type="inferred from homology"/>
<dbReference type="InterPro" id="IPR017972">
    <property type="entry name" value="Cyt_P450_CS"/>
</dbReference>
<evidence type="ECO:0000256" key="6">
    <source>
        <dbReference type="ARBA" id="ARBA00022989"/>
    </source>
</evidence>
<dbReference type="Gene3D" id="1.10.630.10">
    <property type="entry name" value="Cytochrome P450"/>
    <property type="match status" value="1"/>
</dbReference>
<dbReference type="HOGENOM" id="CLU_001570_29_6_1"/>
<dbReference type="InterPro" id="IPR051103">
    <property type="entry name" value="Plant_metabolite_P450s"/>
</dbReference>
<keyword evidence="4" id="KW-0812">Transmembrane</keyword>
<organism evidence="10 11">
    <name type="scientific">Theobroma cacao</name>
    <name type="common">Cacao</name>
    <name type="synonym">Cocoa</name>
    <dbReference type="NCBI Taxonomy" id="3641"/>
    <lineage>
        <taxon>Eukaryota</taxon>
        <taxon>Viridiplantae</taxon>
        <taxon>Streptophyta</taxon>
        <taxon>Embryophyta</taxon>
        <taxon>Tracheophyta</taxon>
        <taxon>Spermatophyta</taxon>
        <taxon>Magnoliopsida</taxon>
        <taxon>eudicotyledons</taxon>
        <taxon>Gunneridae</taxon>
        <taxon>Pentapetalae</taxon>
        <taxon>rosids</taxon>
        <taxon>malvids</taxon>
        <taxon>Malvales</taxon>
        <taxon>Malvaceae</taxon>
        <taxon>Byttnerioideae</taxon>
        <taxon>Theobroma</taxon>
    </lineage>
</organism>
<dbReference type="PROSITE" id="PS00086">
    <property type="entry name" value="CYTOCHROME_P450"/>
    <property type="match status" value="1"/>
</dbReference>
<reference evidence="10 11" key="1">
    <citation type="journal article" date="2013" name="Genome Biol.">
        <title>The genome sequence of the most widely cultivated cacao type and its use to identify candidate genes regulating pod color.</title>
        <authorList>
            <person name="Motamayor J.C."/>
            <person name="Mockaitis K."/>
            <person name="Schmutz J."/>
            <person name="Haiminen N."/>
            <person name="Iii D.L."/>
            <person name="Cornejo O."/>
            <person name="Findley S.D."/>
            <person name="Zheng P."/>
            <person name="Utro F."/>
            <person name="Royaert S."/>
            <person name="Saski C."/>
            <person name="Jenkins J."/>
            <person name="Podicheti R."/>
            <person name="Zhao M."/>
            <person name="Scheffler B.E."/>
            <person name="Stack J.C."/>
            <person name="Feltus F.A."/>
            <person name="Mustiga G.M."/>
            <person name="Amores F."/>
            <person name="Phillips W."/>
            <person name="Marelli J.P."/>
            <person name="May G.D."/>
            <person name="Shapiro H."/>
            <person name="Ma J."/>
            <person name="Bustamante C.D."/>
            <person name="Schnell R.J."/>
            <person name="Main D."/>
            <person name="Gilbert D."/>
            <person name="Parida L."/>
            <person name="Kuhn D.N."/>
        </authorList>
    </citation>
    <scope>NUCLEOTIDE SEQUENCE [LARGE SCALE GENOMIC DNA]</scope>
    <source>
        <strain evidence="11">cv. Matina 1-6</strain>
    </source>
</reference>
<evidence type="ECO:0000256" key="3">
    <source>
        <dbReference type="ARBA" id="ARBA00022617"/>
    </source>
</evidence>
<dbReference type="eggNOG" id="KOG0156">
    <property type="taxonomic scope" value="Eukaryota"/>
</dbReference>
<name>A0A061F015_THECC</name>
<dbReference type="PANTHER" id="PTHR24298:SF800">
    <property type="entry name" value="CYTOCHROME P450 89A2-RELATED"/>
    <property type="match status" value="1"/>
</dbReference>
<dbReference type="InterPro" id="IPR001128">
    <property type="entry name" value="Cyt_P450"/>
</dbReference>
<dbReference type="InterPro" id="IPR002401">
    <property type="entry name" value="Cyt_P450_E_grp-I"/>
</dbReference>
<keyword evidence="11" id="KW-1185">Reference proteome</keyword>
<protein>
    <submittedName>
        <fullName evidence="10">Cytochrome P450, family 87, subfamily A, polypeptide 9, putative</fullName>
    </submittedName>
</protein>
<keyword evidence="9" id="KW-0560">Oxidoreductase</keyword>
<accession>A0A061F015</accession>
<evidence type="ECO:0000256" key="5">
    <source>
        <dbReference type="ARBA" id="ARBA00022723"/>
    </source>
</evidence>
<comment type="cofactor">
    <cofactor evidence="1 8">
        <name>heme</name>
        <dbReference type="ChEBI" id="CHEBI:30413"/>
    </cofactor>
</comment>
<keyword evidence="8 9" id="KW-0408">Iron</keyword>
<comment type="subcellular location">
    <subcellularLocation>
        <location evidence="2">Membrane</location>
        <topology evidence="2">Single-pass membrane protein</topology>
    </subcellularLocation>
</comment>
<comment type="similarity">
    <text evidence="9">Belongs to the cytochrome P450 family.</text>
</comment>
<dbReference type="GO" id="GO:0020037">
    <property type="term" value="F:heme binding"/>
    <property type="evidence" value="ECO:0007669"/>
    <property type="project" value="InterPro"/>
</dbReference>
<dbReference type="GO" id="GO:0016020">
    <property type="term" value="C:membrane"/>
    <property type="evidence" value="ECO:0007669"/>
    <property type="project" value="UniProtKB-SubCell"/>
</dbReference>
<dbReference type="GO" id="GO:0016705">
    <property type="term" value="F:oxidoreductase activity, acting on paired donors, with incorporation or reduction of molecular oxygen"/>
    <property type="evidence" value="ECO:0007669"/>
    <property type="project" value="InterPro"/>
</dbReference>
<dbReference type="EMBL" id="CM001883">
    <property type="protein sequence ID" value="EOY10228.1"/>
    <property type="molecule type" value="Genomic_DNA"/>
</dbReference>
<evidence type="ECO:0000313" key="10">
    <source>
        <dbReference type="EMBL" id="EOY10228.1"/>
    </source>
</evidence>
<dbReference type="Pfam" id="PF00067">
    <property type="entry name" value="p450"/>
    <property type="match status" value="1"/>
</dbReference>
<evidence type="ECO:0000256" key="1">
    <source>
        <dbReference type="ARBA" id="ARBA00001971"/>
    </source>
</evidence>
<evidence type="ECO:0000256" key="4">
    <source>
        <dbReference type="ARBA" id="ARBA00022692"/>
    </source>
</evidence>
<evidence type="ECO:0000313" key="11">
    <source>
        <dbReference type="Proteomes" id="UP000026915"/>
    </source>
</evidence>
<dbReference type="Proteomes" id="UP000026915">
    <property type="component" value="Chromosome 5"/>
</dbReference>
<dbReference type="SUPFAM" id="SSF48264">
    <property type="entry name" value="Cytochrome P450"/>
    <property type="match status" value="1"/>
</dbReference>
<gene>
    <name evidence="10" type="ORF">TCM_025582</name>
</gene>